<feature type="transmembrane region" description="Helical" evidence="1">
    <location>
        <begin position="206"/>
        <end position="224"/>
    </location>
</feature>
<reference evidence="2 3" key="1">
    <citation type="submission" date="2016-10" db="EMBL/GenBank/DDBJ databases">
        <authorList>
            <person name="de Groot N.N."/>
        </authorList>
    </citation>
    <scope>NUCLEOTIDE SEQUENCE [LARGE SCALE GENOMIC DNA]</scope>
    <source>
        <strain evidence="2 3">DSM 22126</strain>
    </source>
</reference>
<dbReference type="Proteomes" id="UP000185663">
    <property type="component" value="Chromosome I"/>
</dbReference>
<feature type="transmembrane region" description="Helical" evidence="1">
    <location>
        <begin position="130"/>
        <end position="156"/>
    </location>
</feature>
<dbReference type="PANTHER" id="PTHR37305">
    <property type="entry name" value="INTEGRAL MEMBRANE PROTEIN-RELATED"/>
    <property type="match status" value="1"/>
</dbReference>
<dbReference type="STRING" id="545619.SAMN04489860_1109"/>
<dbReference type="GO" id="GO:0140359">
    <property type="term" value="F:ABC-type transporter activity"/>
    <property type="evidence" value="ECO:0007669"/>
    <property type="project" value="InterPro"/>
</dbReference>
<proteinExistence type="predicted"/>
<dbReference type="OrthoDB" id="3297477at2"/>
<dbReference type="GO" id="GO:0005886">
    <property type="term" value="C:plasma membrane"/>
    <property type="evidence" value="ECO:0007669"/>
    <property type="project" value="UniProtKB-SubCell"/>
</dbReference>
<accession>A0A1H1QKC4</accession>
<feature type="transmembrane region" description="Helical" evidence="1">
    <location>
        <begin position="43"/>
        <end position="68"/>
    </location>
</feature>
<gene>
    <name evidence="2" type="ORF">SAMN04489860_1109</name>
</gene>
<keyword evidence="1" id="KW-0812">Transmembrane</keyword>
<dbReference type="Pfam" id="PF12730">
    <property type="entry name" value="ABC2_membrane_4"/>
    <property type="match status" value="1"/>
</dbReference>
<keyword evidence="3" id="KW-1185">Reference proteome</keyword>
<name>A0A1H1QKC4_9CELL</name>
<keyword evidence="1" id="KW-1133">Transmembrane helix</keyword>
<organism evidence="2 3">
    <name type="scientific">Paraoerskovia marina</name>
    <dbReference type="NCBI Taxonomy" id="545619"/>
    <lineage>
        <taxon>Bacteria</taxon>
        <taxon>Bacillati</taxon>
        <taxon>Actinomycetota</taxon>
        <taxon>Actinomycetes</taxon>
        <taxon>Micrococcales</taxon>
        <taxon>Cellulomonadaceae</taxon>
        <taxon>Paraoerskovia</taxon>
    </lineage>
</organism>
<dbReference type="AlphaFoldDB" id="A0A1H1QKC4"/>
<dbReference type="PANTHER" id="PTHR37305:SF1">
    <property type="entry name" value="MEMBRANE PROTEIN"/>
    <property type="match status" value="1"/>
</dbReference>
<dbReference type="RefSeq" id="WP_083371878.1">
    <property type="nucleotide sequence ID" value="NZ_LT629776.1"/>
</dbReference>
<protein>
    <submittedName>
        <fullName evidence="2">ABC-2 family transporter protein</fullName>
    </submittedName>
</protein>
<feature type="transmembrane region" description="Helical" evidence="1">
    <location>
        <begin position="261"/>
        <end position="282"/>
    </location>
</feature>
<evidence type="ECO:0000256" key="1">
    <source>
        <dbReference type="SAM" id="Phobius"/>
    </source>
</evidence>
<keyword evidence="1" id="KW-0472">Membrane</keyword>
<evidence type="ECO:0000313" key="2">
    <source>
        <dbReference type="EMBL" id="SDS23845.1"/>
    </source>
</evidence>
<feature type="transmembrane region" description="Helical" evidence="1">
    <location>
        <begin position="176"/>
        <end position="199"/>
    </location>
</feature>
<sequence>MSTATAPATSAPASPSIPKSAHVSFLGAVRSEWLKLRTLRSTWWIAGLTVVIMAGIALLGTWSLSTFIDADPEGAAQAMGVMPNGAEFATSGSLFGQLVLGVLGVLVVTNEYASGMVRSTFAAVPRRTPVVLAKVVVLTLISLVTSAVAIGASALVSMPFFDTLDVTIPMDSADTWQILGGVAVFLTLIALMSFGFGLILRHTAGAIFTVVAIAFVIPLVLQAFQTDLIQNINKFLPMNASTAFTTTTDAGAAGMELLDPWVGFAVMVAWAVVPIAVGTVLLKSRDV</sequence>
<feature type="transmembrane region" description="Helical" evidence="1">
    <location>
        <begin position="88"/>
        <end position="109"/>
    </location>
</feature>
<dbReference type="eggNOG" id="COG1277">
    <property type="taxonomic scope" value="Bacteria"/>
</dbReference>
<dbReference type="EMBL" id="LT629776">
    <property type="protein sequence ID" value="SDS23845.1"/>
    <property type="molecule type" value="Genomic_DNA"/>
</dbReference>
<evidence type="ECO:0000313" key="3">
    <source>
        <dbReference type="Proteomes" id="UP000185663"/>
    </source>
</evidence>